<dbReference type="PANTHER" id="PTHR33789">
    <property type="entry name" value="LACHRYMATORY-FACTOR SYNTHASE"/>
    <property type="match status" value="1"/>
</dbReference>
<evidence type="ECO:0000313" key="1">
    <source>
        <dbReference type="Proteomes" id="UP000813463"/>
    </source>
</evidence>
<dbReference type="InterPro" id="IPR023393">
    <property type="entry name" value="START-like_dom_sf"/>
</dbReference>
<dbReference type="GeneID" id="110788255"/>
<accession>A0A9R0IGB2</accession>
<dbReference type="Gene3D" id="3.30.530.20">
    <property type="match status" value="1"/>
</dbReference>
<dbReference type="CDD" id="cd07821">
    <property type="entry name" value="PYR_PYL_RCAR_like"/>
    <property type="match status" value="1"/>
</dbReference>
<dbReference type="Proteomes" id="UP000813463">
    <property type="component" value="Chromosome 2"/>
</dbReference>
<dbReference type="PANTHER" id="PTHR33789:SF3">
    <property type="entry name" value="LACHRYMATORY-FACTOR SYNTHASE-LIKE"/>
    <property type="match status" value="1"/>
</dbReference>
<dbReference type="KEGG" id="soe:110788255"/>
<dbReference type="GO" id="GO:0004864">
    <property type="term" value="F:protein phosphatase inhibitor activity"/>
    <property type="evidence" value="ECO:0007669"/>
    <property type="project" value="UniProtKB-ARBA"/>
</dbReference>
<reference evidence="1" key="1">
    <citation type="journal article" date="2021" name="Nat. Commun.">
        <title>Genomic analyses provide insights into spinach domestication and the genetic basis of agronomic traits.</title>
        <authorList>
            <person name="Cai X."/>
            <person name="Sun X."/>
            <person name="Xu C."/>
            <person name="Sun H."/>
            <person name="Wang X."/>
            <person name="Ge C."/>
            <person name="Zhang Z."/>
            <person name="Wang Q."/>
            <person name="Fei Z."/>
            <person name="Jiao C."/>
            <person name="Wang Q."/>
        </authorList>
    </citation>
    <scope>NUCLEOTIDE SEQUENCE [LARGE SCALE GENOMIC DNA]</scope>
    <source>
        <strain evidence="1">cv. Varoflay</strain>
    </source>
</reference>
<dbReference type="RefSeq" id="XP_021848582.1">
    <property type="nucleotide sequence ID" value="XM_021992890.2"/>
</dbReference>
<dbReference type="AlphaFoldDB" id="A0A9R0IGB2"/>
<evidence type="ECO:0000313" key="2">
    <source>
        <dbReference type="RefSeq" id="XP_021848582.1"/>
    </source>
</evidence>
<proteinExistence type="predicted"/>
<reference evidence="2" key="2">
    <citation type="submission" date="2025-08" db="UniProtKB">
        <authorList>
            <consortium name="RefSeq"/>
        </authorList>
    </citation>
    <scope>IDENTIFICATION</scope>
    <source>
        <tissue evidence="2">Leaf</tissue>
    </source>
</reference>
<organism evidence="1 2">
    <name type="scientific">Spinacia oleracea</name>
    <name type="common">Spinach</name>
    <dbReference type="NCBI Taxonomy" id="3562"/>
    <lineage>
        <taxon>Eukaryota</taxon>
        <taxon>Viridiplantae</taxon>
        <taxon>Streptophyta</taxon>
        <taxon>Embryophyta</taxon>
        <taxon>Tracheophyta</taxon>
        <taxon>Spermatophyta</taxon>
        <taxon>Magnoliopsida</taxon>
        <taxon>eudicotyledons</taxon>
        <taxon>Gunneridae</taxon>
        <taxon>Pentapetalae</taxon>
        <taxon>Caryophyllales</taxon>
        <taxon>Chenopodiaceae</taxon>
        <taxon>Chenopodioideae</taxon>
        <taxon>Anserineae</taxon>
        <taxon>Spinacia</taxon>
    </lineage>
</organism>
<gene>
    <name evidence="2" type="primary">LOC110788255</name>
</gene>
<sequence length="165" mass="18686">MESVSSHKKWQGKARVELAGVKAEEVWPFLADFCGLNKWFPTLSTCIRVEGVEGQPGCVRYCAGFKTHIEHANENHVNWTKQKLLSIDPDNMTFSYSIIDGNVGFSSYVSKVRVLLQVDGCVIEWDYEVEPVEGWKPKDLDEFIGKGLKVMAKRMEEALKGRAMN</sequence>
<dbReference type="OrthoDB" id="1592664at2759"/>
<dbReference type="Pfam" id="PF10604">
    <property type="entry name" value="Polyketide_cyc2"/>
    <property type="match status" value="1"/>
</dbReference>
<dbReference type="SUPFAM" id="SSF55961">
    <property type="entry name" value="Bet v1-like"/>
    <property type="match status" value="1"/>
</dbReference>
<keyword evidence="1" id="KW-1185">Reference proteome</keyword>
<protein>
    <submittedName>
        <fullName evidence="2">Lachrymatory-factor synthase-like</fullName>
    </submittedName>
</protein>
<dbReference type="InterPro" id="IPR019587">
    <property type="entry name" value="Polyketide_cyclase/dehydratase"/>
</dbReference>
<name>A0A9R0IGB2_SPIOL</name>
<dbReference type="InterPro" id="IPR053249">
    <property type="entry name" value="LFS"/>
</dbReference>